<dbReference type="InterPro" id="IPR036047">
    <property type="entry name" value="F-box-like_dom_sf"/>
</dbReference>
<dbReference type="Pfam" id="PF00646">
    <property type="entry name" value="F-box"/>
    <property type="match status" value="1"/>
</dbReference>
<dbReference type="InterPro" id="IPR001810">
    <property type="entry name" value="F-box_dom"/>
</dbReference>
<keyword evidence="3" id="KW-1185">Reference proteome</keyword>
<feature type="domain" description="F-box" evidence="1">
    <location>
        <begin position="22"/>
        <end position="69"/>
    </location>
</feature>
<evidence type="ECO:0000313" key="3">
    <source>
        <dbReference type="Proteomes" id="UP001141253"/>
    </source>
</evidence>
<evidence type="ECO:0000313" key="2">
    <source>
        <dbReference type="EMBL" id="KAJ6371007.1"/>
    </source>
</evidence>
<protein>
    <recommendedName>
        <fullName evidence="1">F-box domain-containing protein</fullName>
    </recommendedName>
</protein>
<dbReference type="SUPFAM" id="SSF81383">
    <property type="entry name" value="F-box domain"/>
    <property type="match status" value="1"/>
</dbReference>
<reference evidence="2" key="2">
    <citation type="journal article" date="2023" name="Int. J. Mol. Sci.">
        <title>De Novo Assembly and Annotation of 11 Diverse Shrub Willow (Salix) Genomes Reveals Novel Gene Organization in Sex-Linked Regions.</title>
        <authorList>
            <person name="Hyden B."/>
            <person name="Feng K."/>
            <person name="Yates T.B."/>
            <person name="Jawdy S."/>
            <person name="Cereghino C."/>
            <person name="Smart L.B."/>
            <person name="Muchero W."/>
        </authorList>
    </citation>
    <scope>NUCLEOTIDE SEQUENCE</scope>
    <source>
        <tissue evidence="2">Shoot tip</tissue>
    </source>
</reference>
<dbReference type="Proteomes" id="UP001141253">
    <property type="component" value="Chromosome 17"/>
</dbReference>
<proteinExistence type="predicted"/>
<comment type="caution">
    <text evidence="2">The sequence shown here is derived from an EMBL/GenBank/DDBJ whole genome shotgun (WGS) entry which is preliminary data.</text>
</comment>
<dbReference type="PANTHER" id="PTHR34223:SF93">
    <property type="entry name" value="F-BOX DOMAIN-CONTAINING PROTEIN"/>
    <property type="match status" value="1"/>
</dbReference>
<reference evidence="2" key="1">
    <citation type="submission" date="2022-10" db="EMBL/GenBank/DDBJ databases">
        <authorList>
            <person name="Hyden B.L."/>
            <person name="Feng K."/>
            <person name="Yates T."/>
            <person name="Jawdy S."/>
            <person name="Smart L.B."/>
            <person name="Muchero W."/>
        </authorList>
    </citation>
    <scope>NUCLEOTIDE SEQUENCE</scope>
    <source>
        <tissue evidence="2">Shoot tip</tissue>
    </source>
</reference>
<dbReference type="EMBL" id="JAPFFI010000013">
    <property type="protein sequence ID" value="KAJ6371007.1"/>
    <property type="molecule type" value="Genomic_DNA"/>
</dbReference>
<dbReference type="SMART" id="SM00256">
    <property type="entry name" value="FBOX"/>
    <property type="match status" value="1"/>
</dbReference>
<dbReference type="PANTHER" id="PTHR34223">
    <property type="entry name" value="OS11G0201299 PROTEIN"/>
    <property type="match status" value="1"/>
</dbReference>
<gene>
    <name evidence="2" type="ORF">OIU77_001508</name>
</gene>
<accession>A0ABQ9B3R8</accession>
<evidence type="ECO:0000259" key="1">
    <source>
        <dbReference type="PROSITE" id="PS50181"/>
    </source>
</evidence>
<name>A0ABQ9B3R8_9ROSI</name>
<dbReference type="InterPro" id="IPR053197">
    <property type="entry name" value="F-box_SCFL_complex_component"/>
</dbReference>
<dbReference type="Gene3D" id="1.20.1280.50">
    <property type="match status" value="1"/>
</dbReference>
<sequence length="212" mass="23943">MENPSKFTVLSSSKGNNVPDSHDRLGGLPEHVIHHIISFLGANDIARLSFASKGCRQICISSPYLYFDVDFASHECATKCSQFKEFLSKFLRSRNGQWIQLLRFRWLCDSCECSNERPYDSWICDALGCNVKELDIGYRIDEQNRLALPISATGLCFLEVARTEFAGLLHKFPLASYIGFSRGLIAEIITSLWGHIGGLDLYQLRITQKVKS</sequence>
<dbReference type="PROSITE" id="PS50181">
    <property type="entry name" value="FBOX"/>
    <property type="match status" value="1"/>
</dbReference>
<organism evidence="2 3">
    <name type="scientific">Salix suchowensis</name>
    <dbReference type="NCBI Taxonomy" id="1278906"/>
    <lineage>
        <taxon>Eukaryota</taxon>
        <taxon>Viridiplantae</taxon>
        <taxon>Streptophyta</taxon>
        <taxon>Embryophyta</taxon>
        <taxon>Tracheophyta</taxon>
        <taxon>Spermatophyta</taxon>
        <taxon>Magnoliopsida</taxon>
        <taxon>eudicotyledons</taxon>
        <taxon>Gunneridae</taxon>
        <taxon>Pentapetalae</taxon>
        <taxon>rosids</taxon>
        <taxon>fabids</taxon>
        <taxon>Malpighiales</taxon>
        <taxon>Salicaceae</taxon>
        <taxon>Saliceae</taxon>
        <taxon>Salix</taxon>
    </lineage>
</organism>